<dbReference type="InterPro" id="IPR036388">
    <property type="entry name" value="WH-like_DNA-bd_sf"/>
</dbReference>
<dbReference type="PANTHER" id="PTHR33602">
    <property type="entry name" value="REGULATORY PROTEIN RECX FAMILY PROTEIN"/>
    <property type="match status" value="1"/>
</dbReference>
<comment type="subcellular location">
    <subcellularLocation>
        <location evidence="1 5">Cytoplasm</location>
    </subcellularLocation>
</comment>
<dbReference type="EMBL" id="FZOB01000016">
    <property type="protein sequence ID" value="SNR91376.1"/>
    <property type="molecule type" value="Genomic_DNA"/>
</dbReference>
<accession>A0A239A6T2</accession>
<comment type="similarity">
    <text evidence="2 5">Belongs to the RecX family.</text>
</comment>
<sequence>MNSNFKSAISHALRLISLRDYTEKELQDKLSLKFQNLNIEKVLDYLRKNGYISDYKVAFNYAISKMEKGWGRRKIKAYLLKKGISKEIAEQVLIEIEFDYSFIKKDFEKKFQTLQTKKEKERAFRFLQQRGFTYTEIINIISGKI</sequence>
<protein>
    <recommendedName>
        <fullName evidence="3 5">Regulatory protein RecX</fullName>
    </recommendedName>
</protein>
<evidence type="ECO:0000313" key="8">
    <source>
        <dbReference type="EMBL" id="SNR91376.1"/>
    </source>
</evidence>
<keyword evidence="4 5" id="KW-0963">Cytoplasm</keyword>
<feature type="domain" description="RecX second three-helical" evidence="6">
    <location>
        <begin position="54"/>
        <end position="93"/>
    </location>
</feature>
<evidence type="ECO:0000256" key="5">
    <source>
        <dbReference type="HAMAP-Rule" id="MF_01114"/>
    </source>
</evidence>
<evidence type="ECO:0000259" key="7">
    <source>
        <dbReference type="Pfam" id="PF21982"/>
    </source>
</evidence>
<feature type="domain" description="RecX first three-helical" evidence="7">
    <location>
        <begin position="8"/>
        <end position="46"/>
    </location>
</feature>
<evidence type="ECO:0000256" key="4">
    <source>
        <dbReference type="ARBA" id="ARBA00022490"/>
    </source>
</evidence>
<organism evidence="8 9">
    <name type="scientific">Desulfurobacterium atlanticum</name>
    <dbReference type="NCBI Taxonomy" id="240169"/>
    <lineage>
        <taxon>Bacteria</taxon>
        <taxon>Pseudomonadati</taxon>
        <taxon>Aquificota</taxon>
        <taxon>Aquificia</taxon>
        <taxon>Desulfurobacteriales</taxon>
        <taxon>Desulfurobacteriaceae</taxon>
        <taxon>Desulfurobacterium</taxon>
    </lineage>
</organism>
<dbReference type="AlphaFoldDB" id="A0A239A6T2"/>
<name>A0A239A6T2_9BACT</name>
<keyword evidence="9" id="KW-1185">Reference proteome</keyword>
<evidence type="ECO:0000256" key="2">
    <source>
        <dbReference type="ARBA" id="ARBA00009695"/>
    </source>
</evidence>
<dbReference type="RefSeq" id="WP_180706467.1">
    <property type="nucleotide sequence ID" value="NZ_FZOB01000016.1"/>
</dbReference>
<dbReference type="Proteomes" id="UP000198405">
    <property type="component" value="Unassembled WGS sequence"/>
</dbReference>
<evidence type="ECO:0000259" key="6">
    <source>
        <dbReference type="Pfam" id="PF02631"/>
    </source>
</evidence>
<comment type="function">
    <text evidence="5">Modulates RecA activity.</text>
</comment>
<dbReference type="GO" id="GO:0005737">
    <property type="term" value="C:cytoplasm"/>
    <property type="evidence" value="ECO:0007669"/>
    <property type="project" value="UniProtKB-SubCell"/>
</dbReference>
<dbReference type="InterPro" id="IPR053924">
    <property type="entry name" value="RecX_HTH_2nd"/>
</dbReference>
<evidence type="ECO:0000256" key="3">
    <source>
        <dbReference type="ARBA" id="ARBA00018111"/>
    </source>
</evidence>
<proteinExistence type="inferred from homology"/>
<dbReference type="Gene3D" id="1.10.10.10">
    <property type="entry name" value="Winged helix-like DNA-binding domain superfamily/Winged helix DNA-binding domain"/>
    <property type="match status" value="3"/>
</dbReference>
<reference evidence="9" key="1">
    <citation type="submission" date="2017-06" db="EMBL/GenBank/DDBJ databases">
        <authorList>
            <person name="Varghese N."/>
            <person name="Submissions S."/>
        </authorList>
    </citation>
    <scope>NUCLEOTIDE SEQUENCE [LARGE SCALE GENOMIC DNA]</scope>
    <source>
        <strain evidence="9">DSM 15668</strain>
    </source>
</reference>
<dbReference type="Pfam" id="PF21982">
    <property type="entry name" value="RecX_HTH1"/>
    <property type="match status" value="1"/>
</dbReference>
<dbReference type="PANTHER" id="PTHR33602:SF1">
    <property type="entry name" value="REGULATORY PROTEIN RECX FAMILY PROTEIN"/>
    <property type="match status" value="1"/>
</dbReference>
<dbReference type="GO" id="GO:0006282">
    <property type="term" value="P:regulation of DNA repair"/>
    <property type="evidence" value="ECO:0007669"/>
    <property type="project" value="UniProtKB-UniRule"/>
</dbReference>
<evidence type="ECO:0000313" key="9">
    <source>
        <dbReference type="Proteomes" id="UP000198405"/>
    </source>
</evidence>
<dbReference type="HAMAP" id="MF_01114">
    <property type="entry name" value="RecX"/>
    <property type="match status" value="1"/>
</dbReference>
<dbReference type="InterPro" id="IPR053926">
    <property type="entry name" value="RecX_HTH_1st"/>
</dbReference>
<evidence type="ECO:0000256" key="1">
    <source>
        <dbReference type="ARBA" id="ARBA00004496"/>
    </source>
</evidence>
<dbReference type="Pfam" id="PF02631">
    <property type="entry name" value="RecX_HTH2"/>
    <property type="match status" value="1"/>
</dbReference>
<dbReference type="InterPro" id="IPR003783">
    <property type="entry name" value="Regulatory_RecX"/>
</dbReference>
<gene>
    <name evidence="5" type="primary">recX</name>
    <name evidence="8" type="ORF">SAMN06265340_1165</name>
</gene>